<evidence type="ECO:0000313" key="3">
    <source>
        <dbReference type="Proteomes" id="UP001281761"/>
    </source>
</evidence>
<feature type="compositionally biased region" description="Basic residues" evidence="1">
    <location>
        <begin position="31"/>
        <end position="40"/>
    </location>
</feature>
<comment type="caution">
    <text evidence="2">The sequence shown here is derived from an EMBL/GenBank/DDBJ whole genome shotgun (WGS) entry which is preliminary data.</text>
</comment>
<protein>
    <submittedName>
        <fullName evidence="2">Uncharacterized protein</fullName>
    </submittedName>
</protein>
<feature type="compositionally biased region" description="Polar residues" evidence="1">
    <location>
        <begin position="12"/>
        <end position="22"/>
    </location>
</feature>
<accession>A0ABQ9XY66</accession>
<dbReference type="EMBL" id="JARBJD010000056">
    <property type="protein sequence ID" value="KAK2956426.1"/>
    <property type="molecule type" value="Genomic_DNA"/>
</dbReference>
<feature type="compositionally biased region" description="Acidic residues" evidence="1">
    <location>
        <begin position="46"/>
        <end position="65"/>
    </location>
</feature>
<reference evidence="2 3" key="1">
    <citation type="journal article" date="2022" name="bioRxiv">
        <title>Genomics of Preaxostyla Flagellates Illuminates Evolutionary Transitions and the Path Towards Mitochondrial Loss.</title>
        <authorList>
            <person name="Novak L.V.F."/>
            <person name="Treitli S.C."/>
            <person name="Pyrih J."/>
            <person name="Halakuc P."/>
            <person name="Pipaliya S.V."/>
            <person name="Vacek V."/>
            <person name="Brzon O."/>
            <person name="Soukal P."/>
            <person name="Eme L."/>
            <person name="Dacks J.B."/>
            <person name="Karnkowska A."/>
            <person name="Elias M."/>
            <person name="Hampl V."/>
        </authorList>
    </citation>
    <scope>NUCLEOTIDE SEQUENCE [LARGE SCALE GENOMIC DNA]</scope>
    <source>
        <strain evidence="2">NAU3</strain>
        <tissue evidence="2">Gut</tissue>
    </source>
</reference>
<feature type="region of interest" description="Disordered" evidence="1">
    <location>
        <begin position="1"/>
        <end position="135"/>
    </location>
</feature>
<evidence type="ECO:0000256" key="1">
    <source>
        <dbReference type="SAM" id="MobiDB-lite"/>
    </source>
</evidence>
<keyword evidence="3" id="KW-1185">Reference proteome</keyword>
<organism evidence="2 3">
    <name type="scientific">Blattamonas nauphoetae</name>
    <dbReference type="NCBI Taxonomy" id="2049346"/>
    <lineage>
        <taxon>Eukaryota</taxon>
        <taxon>Metamonada</taxon>
        <taxon>Preaxostyla</taxon>
        <taxon>Oxymonadida</taxon>
        <taxon>Blattamonas</taxon>
    </lineage>
</organism>
<feature type="compositionally biased region" description="Basic and acidic residues" evidence="1">
    <location>
        <begin position="66"/>
        <end position="114"/>
    </location>
</feature>
<name>A0ABQ9XY66_9EUKA</name>
<sequence>MRILVSQLDDITASSTPFTLTPSHSSSASRTLRRRRRAQKEKKVDEESESEETLDEILNVDEGETDASKEGDERGRETEGRSESSRAKDMIEKKETDKPAPDKDEKKAKKEKTTLKPNEGSLLSGKTVPANQNTDTTTLTTCTSLISGPSKQNKTLFVSHHPNAAGKATNQPLLLSDTPFFNTFPNATLDVSEIPSRAHAVDSPLQHITTIHANSGTTSDHSLLSHSFGALVDLDPFDRTGKDSTGMVLEQVVKS</sequence>
<dbReference type="Proteomes" id="UP001281761">
    <property type="component" value="Unassembled WGS sequence"/>
</dbReference>
<evidence type="ECO:0000313" key="2">
    <source>
        <dbReference type="EMBL" id="KAK2956426.1"/>
    </source>
</evidence>
<proteinExistence type="predicted"/>
<gene>
    <name evidence="2" type="ORF">BLNAU_8649</name>
</gene>